<gene>
    <name evidence="2" type="ORF">CTEST_08605</name>
</gene>
<organism evidence="2 3">
    <name type="scientific">Corynebacterium testudinoris</name>
    <dbReference type="NCBI Taxonomy" id="136857"/>
    <lineage>
        <taxon>Bacteria</taxon>
        <taxon>Bacillati</taxon>
        <taxon>Actinomycetota</taxon>
        <taxon>Actinomycetes</taxon>
        <taxon>Mycobacteriales</taxon>
        <taxon>Corynebacteriaceae</taxon>
        <taxon>Corynebacterium</taxon>
    </lineage>
</organism>
<dbReference type="RefSeq" id="WP_047253382.1">
    <property type="nucleotide sequence ID" value="NZ_CP011545.1"/>
</dbReference>
<dbReference type="AlphaFoldDB" id="A0A0G3H705"/>
<reference evidence="3" key="2">
    <citation type="submission" date="2015-05" db="EMBL/GenBank/DDBJ databases">
        <title>Complete genome sequence of Corynebacterium testudinoris DSM 44614, recovered from necrotic lesions in the mouth of a tortoise.</title>
        <authorList>
            <person name="Ruckert C."/>
            <person name="Albersmeier A."/>
            <person name="Winkler A."/>
            <person name="Tauch A."/>
        </authorList>
    </citation>
    <scope>NUCLEOTIDE SEQUENCE [LARGE SCALE GENOMIC DNA]</scope>
    <source>
        <strain evidence="3">DSM 44614</strain>
    </source>
</reference>
<keyword evidence="3" id="KW-1185">Reference proteome</keyword>
<keyword evidence="2" id="KW-0131">Cell cycle</keyword>
<dbReference type="EMBL" id="CP011545">
    <property type="protein sequence ID" value="AKK09151.1"/>
    <property type="molecule type" value="Genomic_DNA"/>
</dbReference>
<dbReference type="OrthoDB" id="3291843at2"/>
<keyword evidence="2" id="KW-0132">Cell division</keyword>
<protein>
    <submittedName>
        <fullName evidence="2">Cell division initiation protein</fullName>
    </submittedName>
</protein>
<keyword evidence="1" id="KW-0175">Coiled coil</keyword>
<evidence type="ECO:0000313" key="3">
    <source>
        <dbReference type="Proteomes" id="UP000035540"/>
    </source>
</evidence>
<accession>A0A0G3H705</accession>
<reference evidence="2 3" key="1">
    <citation type="journal article" date="2015" name="Genome Announc.">
        <title>Complete Genome Sequence of the Type Strain Corynebacterium testudinoris DSM 44614, Recovered from Necrotic Lesions in the Mouth of a Tortoise.</title>
        <authorList>
            <person name="Ruckert C."/>
            <person name="Kriete M."/>
            <person name="Jaenicke S."/>
            <person name="Winkler A."/>
            <person name="Tauch A."/>
        </authorList>
    </citation>
    <scope>NUCLEOTIDE SEQUENCE [LARGE SCALE GENOMIC DNA]</scope>
    <source>
        <strain evidence="2 3">DSM 44614</strain>
    </source>
</reference>
<sequence>MYRVFEALDELVQTVEQAYGVPMTSNCMVPRNDMLALLDDLRNALPIEIDDAQDVLDKQDNILRGAEDRARGMVEDAEAQAAGILADSQDQADAMVADAQHRATTTVSQAEDDADRIVGGARREAEDTVARAQDEADRLNAEGKESYRRAVEDGMAEQKRLVSEAEVVRRSNEEAHRIVDAAHADSNRLRTECDEFVDSKLGEFEESLNGVLRSVTRDRQALRRGAGAAGSDYAPRRRTE</sequence>
<evidence type="ECO:0000256" key="1">
    <source>
        <dbReference type="SAM" id="Coils"/>
    </source>
</evidence>
<name>A0A0G3H705_9CORY</name>
<dbReference type="Proteomes" id="UP000035540">
    <property type="component" value="Chromosome"/>
</dbReference>
<dbReference type="PATRIC" id="fig|136857.5.peg.1711"/>
<dbReference type="KEGG" id="cted:CTEST_08605"/>
<evidence type="ECO:0000313" key="2">
    <source>
        <dbReference type="EMBL" id="AKK09151.1"/>
    </source>
</evidence>
<feature type="coiled-coil region" evidence="1">
    <location>
        <begin position="122"/>
        <end position="149"/>
    </location>
</feature>
<dbReference type="GO" id="GO:0051301">
    <property type="term" value="P:cell division"/>
    <property type="evidence" value="ECO:0007669"/>
    <property type="project" value="UniProtKB-KW"/>
</dbReference>
<dbReference type="STRING" id="136857.CTEST_08605"/>
<proteinExistence type="predicted"/>